<dbReference type="InterPro" id="IPR000866">
    <property type="entry name" value="AhpC/TSA"/>
</dbReference>
<dbReference type="Pfam" id="PF00578">
    <property type="entry name" value="AhpC-TSA"/>
    <property type="match status" value="1"/>
</dbReference>
<comment type="caution">
    <text evidence="6">The sequence shown here is derived from an EMBL/GenBank/DDBJ whole genome shotgun (WGS) entry which is preliminary data.</text>
</comment>
<dbReference type="SUPFAM" id="SSF52833">
    <property type="entry name" value="Thioredoxin-like"/>
    <property type="match status" value="1"/>
</dbReference>
<evidence type="ECO:0000256" key="1">
    <source>
        <dbReference type="ARBA" id="ARBA00004196"/>
    </source>
</evidence>
<comment type="subcellular location">
    <subcellularLocation>
        <location evidence="1">Cell envelope</location>
    </subcellularLocation>
</comment>
<keyword evidence="2" id="KW-0201">Cytochrome c-type biogenesis</keyword>
<dbReference type="CDD" id="cd02966">
    <property type="entry name" value="TlpA_like_family"/>
    <property type="match status" value="1"/>
</dbReference>
<gene>
    <name evidence="6" type="ORF">ENW11_01625</name>
</gene>
<keyword evidence="3" id="KW-1015">Disulfide bond</keyword>
<dbReference type="EMBL" id="DTIY01000011">
    <property type="protein sequence ID" value="HGY38497.1"/>
    <property type="molecule type" value="Genomic_DNA"/>
</dbReference>
<proteinExistence type="predicted"/>
<dbReference type="GO" id="GO:0016491">
    <property type="term" value="F:oxidoreductase activity"/>
    <property type="evidence" value="ECO:0007669"/>
    <property type="project" value="InterPro"/>
</dbReference>
<protein>
    <submittedName>
        <fullName evidence="6">TlpA family protein disulfide reductase</fullName>
    </submittedName>
</protein>
<evidence type="ECO:0000313" key="6">
    <source>
        <dbReference type="EMBL" id="HGY38497.1"/>
    </source>
</evidence>
<dbReference type="InterPro" id="IPR013766">
    <property type="entry name" value="Thioredoxin_domain"/>
</dbReference>
<evidence type="ECO:0000256" key="3">
    <source>
        <dbReference type="ARBA" id="ARBA00023157"/>
    </source>
</evidence>
<dbReference type="PROSITE" id="PS00194">
    <property type="entry name" value="THIOREDOXIN_1"/>
    <property type="match status" value="1"/>
</dbReference>
<dbReference type="InterPro" id="IPR036249">
    <property type="entry name" value="Thioredoxin-like_sf"/>
</dbReference>
<name>A0A7V4TET8_9BACT</name>
<dbReference type="PROSITE" id="PS51257">
    <property type="entry name" value="PROKAR_LIPOPROTEIN"/>
    <property type="match status" value="1"/>
</dbReference>
<sequence length="183" mass="20102">MHRGTFLLALILGLVVLFALSGCWWFEGLFPPPSPSPSPSPSPLPANTDMDRKDFTLPLVGGGTLTLSSLKGKPVVLVFFSPNCPHCREEVPALNAVYNKYKDTHDLVVLGAGYGSEASIEYFVEQNRVQYPVVSFTDRAILEMYGVSYVPHNVFFDREGNIVRTFVGSLSLSTLENYLAGIL</sequence>
<dbReference type="PROSITE" id="PS51352">
    <property type="entry name" value="THIOREDOXIN_2"/>
    <property type="match status" value="1"/>
</dbReference>
<dbReference type="GO" id="GO:0030313">
    <property type="term" value="C:cell envelope"/>
    <property type="evidence" value="ECO:0007669"/>
    <property type="project" value="UniProtKB-SubCell"/>
</dbReference>
<dbReference type="AlphaFoldDB" id="A0A7V4TET8"/>
<dbReference type="Gene3D" id="3.40.30.10">
    <property type="entry name" value="Glutaredoxin"/>
    <property type="match status" value="1"/>
</dbReference>
<evidence type="ECO:0000259" key="5">
    <source>
        <dbReference type="PROSITE" id="PS51352"/>
    </source>
</evidence>
<dbReference type="InterPro" id="IPR050553">
    <property type="entry name" value="Thioredoxin_ResA/DsbE_sf"/>
</dbReference>
<keyword evidence="4" id="KW-0676">Redox-active center</keyword>
<dbReference type="InterPro" id="IPR017937">
    <property type="entry name" value="Thioredoxin_CS"/>
</dbReference>
<feature type="domain" description="Thioredoxin" evidence="5">
    <location>
        <begin position="38"/>
        <end position="183"/>
    </location>
</feature>
<organism evidence="6">
    <name type="scientific">Candidatus Caldatribacterium saccharofermentans</name>
    <dbReference type="NCBI Taxonomy" id="1454753"/>
    <lineage>
        <taxon>Bacteria</taxon>
        <taxon>Pseudomonadati</taxon>
        <taxon>Atribacterota</taxon>
        <taxon>Atribacteria</taxon>
        <taxon>Atribacterales</taxon>
        <taxon>Candidatus Caldatribacteriaceae</taxon>
        <taxon>Candidatus Caldatribacterium</taxon>
    </lineage>
</organism>
<dbReference type="GO" id="GO:0016209">
    <property type="term" value="F:antioxidant activity"/>
    <property type="evidence" value="ECO:0007669"/>
    <property type="project" value="InterPro"/>
</dbReference>
<dbReference type="PANTHER" id="PTHR42852">
    <property type="entry name" value="THIOL:DISULFIDE INTERCHANGE PROTEIN DSBE"/>
    <property type="match status" value="1"/>
</dbReference>
<evidence type="ECO:0000256" key="4">
    <source>
        <dbReference type="ARBA" id="ARBA00023284"/>
    </source>
</evidence>
<evidence type="ECO:0000256" key="2">
    <source>
        <dbReference type="ARBA" id="ARBA00022748"/>
    </source>
</evidence>
<reference evidence="6" key="1">
    <citation type="journal article" date="2020" name="mSystems">
        <title>Genome- and Community-Level Interaction Insights into Carbon Utilization and Element Cycling Functions of Hydrothermarchaeota in Hydrothermal Sediment.</title>
        <authorList>
            <person name="Zhou Z."/>
            <person name="Liu Y."/>
            <person name="Xu W."/>
            <person name="Pan J."/>
            <person name="Luo Z.H."/>
            <person name="Li M."/>
        </authorList>
    </citation>
    <scope>NUCLEOTIDE SEQUENCE [LARGE SCALE GENOMIC DNA]</scope>
    <source>
        <strain evidence="6">SpSt-82</strain>
    </source>
</reference>
<accession>A0A7V4TET8</accession>
<dbReference type="PANTHER" id="PTHR42852:SF6">
    <property type="entry name" value="THIOL:DISULFIDE INTERCHANGE PROTEIN DSBE"/>
    <property type="match status" value="1"/>
</dbReference>
<dbReference type="GO" id="GO:0017004">
    <property type="term" value="P:cytochrome complex assembly"/>
    <property type="evidence" value="ECO:0007669"/>
    <property type="project" value="UniProtKB-KW"/>
</dbReference>